<accession>A0AAU8NCT9</accession>
<feature type="domain" description="Protein kinase" evidence="1">
    <location>
        <begin position="225"/>
        <end position="528"/>
    </location>
</feature>
<gene>
    <name evidence="2" type="primary">lanKC</name>
    <name evidence="2" type="ORF">ABXS70_01695</name>
</gene>
<dbReference type="PANTHER" id="PTHR44167">
    <property type="entry name" value="OVARIAN-SPECIFIC SERINE/THREONINE-PROTEIN KINASE LOK-RELATED"/>
    <property type="match status" value="1"/>
</dbReference>
<dbReference type="GO" id="GO:0005524">
    <property type="term" value="F:ATP binding"/>
    <property type="evidence" value="ECO:0007669"/>
    <property type="project" value="InterPro"/>
</dbReference>
<dbReference type="PANTHER" id="PTHR44167:SF24">
    <property type="entry name" value="SERINE_THREONINE-PROTEIN KINASE CHK2"/>
    <property type="match status" value="1"/>
</dbReference>
<dbReference type="SMART" id="SM01260">
    <property type="entry name" value="LANC_like"/>
    <property type="match status" value="1"/>
</dbReference>
<dbReference type="InterPro" id="IPR058053">
    <property type="entry name" value="RamC_C"/>
</dbReference>
<dbReference type="SUPFAM" id="SSF158745">
    <property type="entry name" value="LanC-like"/>
    <property type="match status" value="1"/>
</dbReference>
<dbReference type="GO" id="GO:0004672">
    <property type="term" value="F:protein kinase activity"/>
    <property type="evidence" value="ECO:0007669"/>
    <property type="project" value="InterPro"/>
</dbReference>
<dbReference type="InterPro" id="IPR000719">
    <property type="entry name" value="Prot_kinase_dom"/>
</dbReference>
<protein>
    <submittedName>
        <fullName evidence="2">Class III lanthionine synthetase LanKC</fullName>
    </submittedName>
</protein>
<dbReference type="Gene3D" id="1.10.510.10">
    <property type="entry name" value="Transferase(Phosphotransferase) domain 1"/>
    <property type="match status" value="1"/>
</dbReference>
<dbReference type="GO" id="GO:0031179">
    <property type="term" value="P:peptide modification"/>
    <property type="evidence" value="ECO:0007669"/>
    <property type="project" value="InterPro"/>
</dbReference>
<dbReference type="InterPro" id="IPR007822">
    <property type="entry name" value="LANC-like"/>
</dbReference>
<dbReference type="NCBIfam" id="NF038151">
    <property type="entry name" value="lanthi_synth_III"/>
    <property type="match status" value="1"/>
</dbReference>
<dbReference type="AlphaFoldDB" id="A0AAU8NCT9"/>
<dbReference type="InterPro" id="IPR053524">
    <property type="entry name" value="Aerial_hyphae_peptide-synth"/>
</dbReference>
<dbReference type="Pfam" id="PF25816">
    <property type="entry name" value="RamC_N"/>
    <property type="match status" value="1"/>
</dbReference>
<evidence type="ECO:0000313" key="2">
    <source>
        <dbReference type="EMBL" id="XCP95476.1"/>
    </source>
</evidence>
<evidence type="ECO:0000259" key="1">
    <source>
        <dbReference type="PROSITE" id="PS50011"/>
    </source>
</evidence>
<dbReference type="SUPFAM" id="SSF56112">
    <property type="entry name" value="Protein kinase-like (PK-like)"/>
    <property type="match status" value="1"/>
</dbReference>
<name>A0AAU8NCT9_9BACL</name>
<dbReference type="Gene3D" id="1.50.10.10">
    <property type="match status" value="1"/>
</dbReference>
<dbReference type="CDD" id="cd04791">
    <property type="entry name" value="LanC_SerThrkinase"/>
    <property type="match status" value="1"/>
</dbReference>
<dbReference type="InterPro" id="IPR057929">
    <property type="entry name" value="RamC_N"/>
</dbReference>
<dbReference type="Pfam" id="PF00069">
    <property type="entry name" value="Pkinase"/>
    <property type="match status" value="1"/>
</dbReference>
<reference evidence="2" key="1">
    <citation type="submission" date="2024-05" db="EMBL/GenBank/DDBJ databases">
        <title>Draft genome assemblies of 36 bacteria isolated from hibernating arctic ground squirrels.</title>
        <authorList>
            <person name="McKee H."/>
            <person name="Mullen L."/>
            <person name="Drown D.M."/>
            <person name="Duddleston K.N."/>
        </authorList>
    </citation>
    <scope>NUCLEOTIDE SEQUENCE</scope>
    <source>
        <strain evidence="2">AN1007</strain>
    </source>
</reference>
<dbReference type="RefSeq" id="WP_366293457.1">
    <property type="nucleotide sequence ID" value="NZ_CP159992.1"/>
</dbReference>
<sequence length="871" mass="99773">MQGNMLYHKYLKPMSEYYGKMEISDKAYTYELDEVPDTYTLKTEIDSVWKYYHFKGENIPDQGWKIHITALLEECQDVLKKVARICIEINIDFKHLKDRQSFFELNSKNANRASSGKFITIYPRSNEVFLELLETLSLATQDFKKGPYILSDKRWKTSNVFYRYGGFRRILNESGQHCIRDKKGNLIEDQRTPFYHVPDFVKDFDDYLNSINNSGDMKTENLARYKIEAAISYSNAGGVYLATRKKDDLKVIIKEARPNAGLDGVAQDALTRQKKEYDALSKLKDVSGVVNIIDYFKEWEHYFLVEEFIEGQDLRKWLAQKFPYFGNKDDLRNHANHVKKILLQIFAIIDELHSHGVAMGDLQPANIMLAEDLTVSIIDFETAAPVHSEEKMSMGTLGFVSREMKVSGARDWFALKRLSRNLALPVLTSEDLEGYLQYNHLSWIRENYEAPFYNFILDMQDKCDQRINAYQKYSPKDIDLNDRTIDLNVNSILSKLICGVQDNLTSDERLINGDIRQFEMIDGKYNFLTGGSGAAFTLHKNNISTIEIDNWIENYLLENVSQIEDNGLLTGKTGTWALLYDKGCKETVLYELKLLRDNIHQSNISLRSGLSGIGLFVISLYLETGNSEHLQFAKEIEELIEINRVKAGSLKFNDWMAVEIGAIDGLSGVSLFYSALYSVTYDQKYLNQAESLIQEDLEKTQKDNATGVLQTLDKRNRLLPYLSGGSIGIALSIWYLNHVSGQDLYREEMDAILQLSKTISTISGGLFDGAGSFLLLPPMVKCVEQRKKMISEILNLLNIFLIEKNGYYVYPGQFSYRLADDIYTGSSGIILALMGIVKENPVYWMPLVNSDEFLERTKFNNMGIPLNMIAE</sequence>
<dbReference type="InterPro" id="IPR012341">
    <property type="entry name" value="6hp_glycosidase-like_sf"/>
</dbReference>
<dbReference type="InterPro" id="IPR011009">
    <property type="entry name" value="Kinase-like_dom_sf"/>
</dbReference>
<dbReference type="PROSITE" id="PS50011">
    <property type="entry name" value="PROTEIN_KINASE_DOM"/>
    <property type="match status" value="1"/>
</dbReference>
<organism evidence="2">
    <name type="scientific">Paenibacillus sp. AN1007</name>
    <dbReference type="NCBI Taxonomy" id="3151385"/>
    <lineage>
        <taxon>Bacteria</taxon>
        <taxon>Bacillati</taxon>
        <taxon>Bacillota</taxon>
        <taxon>Bacilli</taxon>
        <taxon>Bacillales</taxon>
        <taxon>Paenibacillaceae</taxon>
        <taxon>Paenibacillus</taxon>
    </lineage>
</organism>
<proteinExistence type="predicted"/>
<dbReference type="SMART" id="SM00220">
    <property type="entry name" value="S_TKc"/>
    <property type="match status" value="1"/>
</dbReference>
<dbReference type="GO" id="GO:0005975">
    <property type="term" value="P:carbohydrate metabolic process"/>
    <property type="evidence" value="ECO:0007669"/>
    <property type="project" value="InterPro"/>
</dbReference>
<dbReference type="EMBL" id="CP159992">
    <property type="protein sequence ID" value="XCP95476.1"/>
    <property type="molecule type" value="Genomic_DNA"/>
</dbReference>